<keyword evidence="2" id="KW-0472">Membrane</keyword>
<dbReference type="RefSeq" id="WP_286662478.1">
    <property type="nucleotide sequence ID" value="NZ_JASZYV010000007.1"/>
</dbReference>
<accession>A0ABT7NHC7</accession>
<reference evidence="4" key="1">
    <citation type="submission" date="2023-06" db="EMBL/GenBank/DDBJ databases">
        <authorList>
            <person name="Jiang Y."/>
            <person name="Liu Q."/>
        </authorList>
    </citation>
    <scope>NUCLEOTIDE SEQUENCE</scope>
    <source>
        <strain evidence="4">CGMCC 1.12089</strain>
    </source>
</reference>
<dbReference type="PROSITE" id="PS51257">
    <property type="entry name" value="PROKAR_LIPOPROTEIN"/>
    <property type="match status" value="1"/>
</dbReference>
<sequence>MNIPSKQQFEKLGRFSRLGLAAGAVAALTACVAAPPQYYQTTTYPYQPAYRAAPYPAPVPYAAYGRVVQIEMVQTQSSGAAPSGAGAVIGAVAGGLLGNQIGHGGGRAAATIAGTIGGAVLGNTIESNNYAPRVYQNYRVSVQMDDGNYRAFDVPSPGDLREGDRVRVDANGQISRAQARG</sequence>
<gene>
    <name evidence="4" type="ORF">QTH91_22885</name>
</gene>
<evidence type="ECO:0000259" key="3">
    <source>
        <dbReference type="Pfam" id="PF05433"/>
    </source>
</evidence>
<evidence type="ECO:0000313" key="4">
    <source>
        <dbReference type="EMBL" id="MDM0047355.1"/>
    </source>
</evidence>
<evidence type="ECO:0000256" key="1">
    <source>
        <dbReference type="ARBA" id="ARBA00004370"/>
    </source>
</evidence>
<name>A0ABT7NHC7_9BURK</name>
<protein>
    <submittedName>
        <fullName evidence="4">Glycine zipper 2TM domain-containing protein</fullName>
    </submittedName>
</protein>
<dbReference type="EMBL" id="JASZYV010000007">
    <property type="protein sequence ID" value="MDM0047355.1"/>
    <property type="molecule type" value="Genomic_DNA"/>
</dbReference>
<evidence type="ECO:0000256" key="2">
    <source>
        <dbReference type="ARBA" id="ARBA00023136"/>
    </source>
</evidence>
<dbReference type="Proteomes" id="UP001174908">
    <property type="component" value="Unassembled WGS sequence"/>
</dbReference>
<dbReference type="InterPro" id="IPR008816">
    <property type="entry name" value="Gly_zipper_2TM_dom"/>
</dbReference>
<dbReference type="Pfam" id="PF05433">
    <property type="entry name" value="Rick_17kDa_Anti"/>
    <property type="match status" value="1"/>
</dbReference>
<evidence type="ECO:0000313" key="5">
    <source>
        <dbReference type="Proteomes" id="UP001174908"/>
    </source>
</evidence>
<feature type="domain" description="Glycine zipper 2TM" evidence="3">
    <location>
        <begin position="85"/>
        <end position="126"/>
    </location>
</feature>
<dbReference type="InterPro" id="IPR051407">
    <property type="entry name" value="Bact_OM_lipoprot/Surf_antigen"/>
</dbReference>
<organism evidence="4 5">
    <name type="scientific">Variovorax dokdonensis</name>
    <dbReference type="NCBI Taxonomy" id="344883"/>
    <lineage>
        <taxon>Bacteria</taxon>
        <taxon>Pseudomonadati</taxon>
        <taxon>Pseudomonadota</taxon>
        <taxon>Betaproteobacteria</taxon>
        <taxon>Burkholderiales</taxon>
        <taxon>Comamonadaceae</taxon>
        <taxon>Variovorax</taxon>
    </lineage>
</organism>
<dbReference type="PANTHER" id="PTHR35603">
    <property type="match status" value="1"/>
</dbReference>
<keyword evidence="5" id="KW-1185">Reference proteome</keyword>
<comment type="caution">
    <text evidence="4">The sequence shown here is derived from an EMBL/GenBank/DDBJ whole genome shotgun (WGS) entry which is preliminary data.</text>
</comment>
<comment type="subcellular location">
    <subcellularLocation>
        <location evidence="1">Membrane</location>
    </subcellularLocation>
</comment>
<proteinExistence type="predicted"/>
<dbReference type="PANTHER" id="PTHR35603:SF2">
    <property type="entry name" value="OUTER MEMBRANE LIPOPROTEIN"/>
    <property type="match status" value="1"/>
</dbReference>